<proteinExistence type="predicted"/>
<accession>A0ABX0SK59</accession>
<evidence type="ECO:0000313" key="6">
    <source>
        <dbReference type="EMBL" id="NIH58319.1"/>
    </source>
</evidence>
<keyword evidence="3 6" id="KW-0489">Methyltransferase</keyword>
<dbReference type="EC" id="2.1.1.132" evidence="6"/>
<dbReference type="EMBL" id="JAAMOZ010000003">
    <property type="protein sequence ID" value="NIH58319.1"/>
    <property type="molecule type" value="Genomic_DNA"/>
</dbReference>
<sequence length="201" mass="21371">MTAAPTFTDPEATGWGRVPGLPDDCFRHDGLITKHPFRAIALAGLRPRPGELLWDLGTGAGSIAVEWCRTDATCRAVGVERDADRLARARENASALTLPGQIEFAAGESAEIIASLPDPQAVFIGGGLTATLLAACAERLPSGGRLVCHGVTIEAETVLAEAHRERGGELMRVGVETADRIGRLRGWKPSRSVVAWTWSKP</sequence>
<dbReference type="InterPro" id="IPR029063">
    <property type="entry name" value="SAM-dependent_MTases_sf"/>
</dbReference>
<comment type="pathway">
    <text evidence="1">Cofactor biosynthesis; adenosylcobalamin biosynthesis.</text>
</comment>
<dbReference type="PANTHER" id="PTHR43182">
    <property type="entry name" value="COBALT-PRECORRIN-6B C(15)-METHYLTRANSFERASE (DECARBOXYLATING)"/>
    <property type="match status" value="1"/>
</dbReference>
<dbReference type="RefSeq" id="WP_167170481.1">
    <property type="nucleotide sequence ID" value="NZ_BAAAOO010000004.1"/>
</dbReference>
<evidence type="ECO:0000256" key="5">
    <source>
        <dbReference type="ARBA" id="ARBA00022691"/>
    </source>
</evidence>
<organism evidence="6 7">
    <name type="scientific">Brooklawnia cerclae</name>
    <dbReference type="NCBI Taxonomy" id="349934"/>
    <lineage>
        <taxon>Bacteria</taxon>
        <taxon>Bacillati</taxon>
        <taxon>Actinomycetota</taxon>
        <taxon>Actinomycetes</taxon>
        <taxon>Propionibacteriales</taxon>
        <taxon>Propionibacteriaceae</taxon>
        <taxon>Brooklawnia</taxon>
    </lineage>
</organism>
<evidence type="ECO:0000256" key="3">
    <source>
        <dbReference type="ARBA" id="ARBA00022603"/>
    </source>
</evidence>
<dbReference type="InterPro" id="IPR050714">
    <property type="entry name" value="Cobalamin_biosynth_MTase"/>
</dbReference>
<evidence type="ECO:0000256" key="4">
    <source>
        <dbReference type="ARBA" id="ARBA00022679"/>
    </source>
</evidence>
<gene>
    <name evidence="6" type="ORF">FB473_003014</name>
</gene>
<keyword evidence="7" id="KW-1185">Reference proteome</keyword>
<dbReference type="Proteomes" id="UP000749311">
    <property type="component" value="Unassembled WGS sequence"/>
</dbReference>
<protein>
    <submittedName>
        <fullName evidence="6">Precorrin-6Y C5,15-methyltransferase (Decarboxylating)</fullName>
        <ecNumber evidence="6">2.1.1.132</ecNumber>
    </submittedName>
</protein>
<evidence type="ECO:0000256" key="1">
    <source>
        <dbReference type="ARBA" id="ARBA00004953"/>
    </source>
</evidence>
<dbReference type="PANTHER" id="PTHR43182:SF1">
    <property type="entry name" value="COBALT-PRECORRIN-7 C(5)-METHYLTRANSFERASE"/>
    <property type="match status" value="1"/>
</dbReference>
<evidence type="ECO:0000313" key="7">
    <source>
        <dbReference type="Proteomes" id="UP000749311"/>
    </source>
</evidence>
<dbReference type="CDD" id="cd02440">
    <property type="entry name" value="AdoMet_MTases"/>
    <property type="match status" value="1"/>
</dbReference>
<evidence type="ECO:0000256" key="2">
    <source>
        <dbReference type="ARBA" id="ARBA00022573"/>
    </source>
</evidence>
<dbReference type="Gene3D" id="3.40.50.150">
    <property type="entry name" value="Vaccinia Virus protein VP39"/>
    <property type="match status" value="1"/>
</dbReference>
<dbReference type="InterPro" id="IPR014008">
    <property type="entry name" value="Cbl_synth_MTase_CbiT"/>
</dbReference>
<keyword evidence="5" id="KW-0949">S-adenosyl-L-methionine</keyword>
<dbReference type="SUPFAM" id="SSF53335">
    <property type="entry name" value="S-adenosyl-L-methionine-dependent methyltransferases"/>
    <property type="match status" value="1"/>
</dbReference>
<keyword evidence="2" id="KW-0169">Cobalamin biosynthesis</keyword>
<reference evidence="6 7" key="1">
    <citation type="submission" date="2020-02" db="EMBL/GenBank/DDBJ databases">
        <title>Sequencing the genomes of 1000 actinobacteria strains.</title>
        <authorList>
            <person name="Klenk H.-P."/>
        </authorList>
    </citation>
    <scope>NUCLEOTIDE SEQUENCE [LARGE SCALE GENOMIC DNA]</scope>
    <source>
        <strain evidence="6 7">DSM 19609</strain>
    </source>
</reference>
<comment type="caution">
    <text evidence="6">The sequence shown here is derived from an EMBL/GenBank/DDBJ whole genome shotgun (WGS) entry which is preliminary data.</text>
</comment>
<dbReference type="GO" id="GO:0032259">
    <property type="term" value="P:methylation"/>
    <property type="evidence" value="ECO:0007669"/>
    <property type="project" value="UniProtKB-KW"/>
</dbReference>
<dbReference type="GO" id="GO:0046025">
    <property type="term" value="F:precorrin-6Y C5,15-methyltransferase (decarboxylating) activity"/>
    <property type="evidence" value="ECO:0007669"/>
    <property type="project" value="UniProtKB-EC"/>
</dbReference>
<dbReference type="NCBIfam" id="TIGR02469">
    <property type="entry name" value="CbiT"/>
    <property type="match status" value="1"/>
</dbReference>
<name>A0ABX0SK59_9ACTN</name>
<keyword evidence="4 6" id="KW-0808">Transferase</keyword>